<dbReference type="InterPro" id="IPR042460">
    <property type="entry name" value="DCN1-like_PONY"/>
</dbReference>
<proteinExistence type="predicted"/>
<feature type="region of interest" description="Disordered" evidence="2">
    <location>
        <begin position="1"/>
        <end position="40"/>
    </location>
</feature>
<keyword evidence="5" id="KW-1185">Reference proteome</keyword>
<dbReference type="PROSITE" id="PS51229">
    <property type="entry name" value="DCUN1"/>
    <property type="match status" value="1"/>
</dbReference>
<dbReference type="Gene3D" id="1.10.238.10">
    <property type="entry name" value="EF-hand"/>
    <property type="match status" value="1"/>
</dbReference>
<evidence type="ECO:0000313" key="5">
    <source>
        <dbReference type="Proteomes" id="UP000515908"/>
    </source>
</evidence>
<evidence type="ECO:0000256" key="1">
    <source>
        <dbReference type="RuleBase" id="RU410713"/>
    </source>
</evidence>
<dbReference type="EMBL" id="LR877148">
    <property type="protein sequence ID" value="CAD2214763.1"/>
    <property type="molecule type" value="Genomic_DNA"/>
</dbReference>
<gene>
    <name evidence="4" type="ORF">ADEAN_000221400</name>
</gene>
<dbReference type="PANTHER" id="PTHR12281:SF34">
    <property type="entry name" value="DEFECTIVE IN CULLIN NEDDYLATION PROTEIN"/>
    <property type="match status" value="1"/>
</dbReference>
<organism evidence="4 5">
    <name type="scientific">Angomonas deanei</name>
    <dbReference type="NCBI Taxonomy" id="59799"/>
    <lineage>
        <taxon>Eukaryota</taxon>
        <taxon>Discoba</taxon>
        <taxon>Euglenozoa</taxon>
        <taxon>Kinetoplastea</taxon>
        <taxon>Metakinetoplastina</taxon>
        <taxon>Trypanosomatida</taxon>
        <taxon>Trypanosomatidae</taxon>
        <taxon>Strigomonadinae</taxon>
        <taxon>Angomonas</taxon>
    </lineage>
</organism>
<dbReference type="InterPro" id="IPR005176">
    <property type="entry name" value="PONY_dom"/>
</dbReference>
<evidence type="ECO:0000313" key="4">
    <source>
        <dbReference type="EMBL" id="CAD2214763.1"/>
    </source>
</evidence>
<reference evidence="4 5" key="1">
    <citation type="submission" date="2020-08" db="EMBL/GenBank/DDBJ databases">
        <authorList>
            <person name="Newling K."/>
            <person name="Davey J."/>
            <person name="Forrester S."/>
        </authorList>
    </citation>
    <scope>NUCLEOTIDE SEQUENCE [LARGE SCALE GENOMIC DNA]</scope>
    <source>
        <strain evidence="5">Crithidia deanei Carvalho (ATCC PRA-265)</strain>
    </source>
</reference>
<comment type="function">
    <text evidence="1">Neddylation of cullins play an essential role in the regulation of SCF-type complexes activity.</text>
</comment>
<dbReference type="GO" id="GO:0000151">
    <property type="term" value="C:ubiquitin ligase complex"/>
    <property type="evidence" value="ECO:0007669"/>
    <property type="project" value="TreeGrafter"/>
</dbReference>
<dbReference type="GO" id="GO:0032182">
    <property type="term" value="F:ubiquitin-like protein binding"/>
    <property type="evidence" value="ECO:0007669"/>
    <property type="project" value="TreeGrafter"/>
</dbReference>
<dbReference type="AlphaFoldDB" id="A0A7G2C7P6"/>
<dbReference type="InterPro" id="IPR014764">
    <property type="entry name" value="DCN-prot"/>
</dbReference>
<dbReference type="GO" id="GO:0031624">
    <property type="term" value="F:ubiquitin conjugating enzyme binding"/>
    <property type="evidence" value="ECO:0007669"/>
    <property type="project" value="TreeGrafter"/>
</dbReference>
<sequence length="233" mass="26255">MPPKVVNKPRSHSVKGKDGGVNTSTAARTAADKSGIASKGSGSDMENYFDKLKSIEKVDADNIGGKAFAQLLNDVKISTGTLEFYVLMWRLGVTRQGILSRAEWVTAAYTYAFDTLTQLKTKVGEWTSEVKSKKEVFAIMYNFLYDYVRGEEDRIASTESAVAAWGVLFPGDPLMLSWNKWAKEVYAEQVSRDLWRQVLLFKNAYEENREFPVDKPWPSAIIDFCTWHKAQKG</sequence>
<dbReference type="Gene3D" id="1.10.238.200">
    <property type="entry name" value="Cullin, PONY binding domain"/>
    <property type="match status" value="1"/>
</dbReference>
<dbReference type="GO" id="GO:0097602">
    <property type="term" value="F:cullin family protein binding"/>
    <property type="evidence" value="ECO:0007669"/>
    <property type="project" value="TreeGrafter"/>
</dbReference>
<protein>
    <recommendedName>
        <fullName evidence="1">Defective in cullin neddylation protein</fullName>
    </recommendedName>
</protein>
<accession>A0A7G2C7P6</accession>
<dbReference type="VEuPathDB" id="TriTrypDB:ADEAN_000221400"/>
<evidence type="ECO:0000256" key="2">
    <source>
        <dbReference type="SAM" id="MobiDB-lite"/>
    </source>
</evidence>
<dbReference type="PANTHER" id="PTHR12281">
    <property type="entry name" value="RP42 RELATED"/>
    <property type="match status" value="1"/>
</dbReference>
<dbReference type="Proteomes" id="UP000515908">
    <property type="component" value="Chromosome 04"/>
</dbReference>
<evidence type="ECO:0000259" key="3">
    <source>
        <dbReference type="PROSITE" id="PS51229"/>
    </source>
</evidence>
<dbReference type="OrthoDB" id="286637at2759"/>
<dbReference type="Pfam" id="PF03556">
    <property type="entry name" value="Cullin_binding"/>
    <property type="match status" value="1"/>
</dbReference>
<dbReference type="GO" id="GO:0045116">
    <property type="term" value="P:protein neddylation"/>
    <property type="evidence" value="ECO:0007669"/>
    <property type="project" value="TreeGrafter"/>
</dbReference>
<name>A0A7G2C7P6_9TRYP</name>
<feature type="domain" description="DCUN1" evidence="3">
    <location>
        <begin position="40"/>
        <end position="229"/>
    </location>
</feature>